<name>A0A5C3NI32_9AGAM</name>
<organism evidence="2 3">
    <name type="scientific">Heliocybe sulcata</name>
    <dbReference type="NCBI Taxonomy" id="5364"/>
    <lineage>
        <taxon>Eukaryota</taxon>
        <taxon>Fungi</taxon>
        <taxon>Dikarya</taxon>
        <taxon>Basidiomycota</taxon>
        <taxon>Agaricomycotina</taxon>
        <taxon>Agaricomycetes</taxon>
        <taxon>Gloeophyllales</taxon>
        <taxon>Gloeophyllaceae</taxon>
        <taxon>Heliocybe</taxon>
    </lineage>
</organism>
<keyword evidence="1" id="KW-0812">Transmembrane</keyword>
<evidence type="ECO:0000313" key="2">
    <source>
        <dbReference type="EMBL" id="TFK57042.1"/>
    </source>
</evidence>
<feature type="transmembrane region" description="Helical" evidence="1">
    <location>
        <begin position="200"/>
        <end position="218"/>
    </location>
</feature>
<sequence length="219" mass="22223">MRGGNEPAVQRKVICARDVTHSLHRLRLGRHASIKYIRCSRQSRHPSCLPHSILISFTFFQFTMVAVKSILCAAVAVVGASAAAVEEKLGSVIDSVISDATSLGGTIASGATSLAGDFTSLGNGVFETVTSAGGHAYTIVTSAGGAAVTLAPSEYGKVTSTLGSVYTVATGDLASVYASGTSAAANAATNVRPWTMSTQLLSGLAAVAGGVVAGAYIIW</sequence>
<dbReference type="Proteomes" id="UP000305948">
    <property type="component" value="Unassembled WGS sequence"/>
</dbReference>
<reference evidence="2 3" key="1">
    <citation type="journal article" date="2019" name="Nat. Ecol. Evol.">
        <title>Megaphylogeny resolves global patterns of mushroom evolution.</title>
        <authorList>
            <person name="Varga T."/>
            <person name="Krizsan K."/>
            <person name="Foldi C."/>
            <person name="Dima B."/>
            <person name="Sanchez-Garcia M."/>
            <person name="Sanchez-Ramirez S."/>
            <person name="Szollosi G.J."/>
            <person name="Szarkandi J.G."/>
            <person name="Papp V."/>
            <person name="Albert L."/>
            <person name="Andreopoulos W."/>
            <person name="Angelini C."/>
            <person name="Antonin V."/>
            <person name="Barry K.W."/>
            <person name="Bougher N.L."/>
            <person name="Buchanan P."/>
            <person name="Buyck B."/>
            <person name="Bense V."/>
            <person name="Catcheside P."/>
            <person name="Chovatia M."/>
            <person name="Cooper J."/>
            <person name="Damon W."/>
            <person name="Desjardin D."/>
            <person name="Finy P."/>
            <person name="Geml J."/>
            <person name="Haridas S."/>
            <person name="Hughes K."/>
            <person name="Justo A."/>
            <person name="Karasinski D."/>
            <person name="Kautmanova I."/>
            <person name="Kiss B."/>
            <person name="Kocsube S."/>
            <person name="Kotiranta H."/>
            <person name="LaButti K.M."/>
            <person name="Lechner B.E."/>
            <person name="Liimatainen K."/>
            <person name="Lipzen A."/>
            <person name="Lukacs Z."/>
            <person name="Mihaltcheva S."/>
            <person name="Morgado L.N."/>
            <person name="Niskanen T."/>
            <person name="Noordeloos M.E."/>
            <person name="Ohm R.A."/>
            <person name="Ortiz-Santana B."/>
            <person name="Ovrebo C."/>
            <person name="Racz N."/>
            <person name="Riley R."/>
            <person name="Savchenko A."/>
            <person name="Shiryaev A."/>
            <person name="Soop K."/>
            <person name="Spirin V."/>
            <person name="Szebenyi C."/>
            <person name="Tomsovsky M."/>
            <person name="Tulloss R.E."/>
            <person name="Uehling J."/>
            <person name="Grigoriev I.V."/>
            <person name="Vagvolgyi C."/>
            <person name="Papp T."/>
            <person name="Martin F.M."/>
            <person name="Miettinen O."/>
            <person name="Hibbett D.S."/>
            <person name="Nagy L.G."/>
        </authorList>
    </citation>
    <scope>NUCLEOTIDE SEQUENCE [LARGE SCALE GENOMIC DNA]</scope>
    <source>
        <strain evidence="2 3">OMC1185</strain>
    </source>
</reference>
<dbReference type="OrthoDB" id="4095724at2759"/>
<keyword evidence="3" id="KW-1185">Reference proteome</keyword>
<proteinExistence type="predicted"/>
<accession>A0A5C3NI32</accession>
<dbReference type="AlphaFoldDB" id="A0A5C3NI32"/>
<dbReference type="EMBL" id="ML213503">
    <property type="protein sequence ID" value="TFK57042.1"/>
    <property type="molecule type" value="Genomic_DNA"/>
</dbReference>
<dbReference type="STRING" id="5364.A0A5C3NI32"/>
<keyword evidence="1" id="KW-1133">Transmembrane helix</keyword>
<evidence type="ECO:0000313" key="3">
    <source>
        <dbReference type="Proteomes" id="UP000305948"/>
    </source>
</evidence>
<gene>
    <name evidence="2" type="ORF">OE88DRAFT_87674</name>
</gene>
<feature type="transmembrane region" description="Helical" evidence="1">
    <location>
        <begin position="59"/>
        <end position="85"/>
    </location>
</feature>
<protein>
    <submittedName>
        <fullName evidence="2">Uncharacterized protein</fullName>
    </submittedName>
</protein>
<keyword evidence="1" id="KW-0472">Membrane</keyword>
<evidence type="ECO:0000256" key="1">
    <source>
        <dbReference type="SAM" id="Phobius"/>
    </source>
</evidence>